<organism evidence="3 4">
    <name type="scientific">Heterodermia speciosa</name>
    <dbReference type="NCBI Taxonomy" id="116794"/>
    <lineage>
        <taxon>Eukaryota</taxon>
        <taxon>Fungi</taxon>
        <taxon>Dikarya</taxon>
        <taxon>Ascomycota</taxon>
        <taxon>Pezizomycotina</taxon>
        <taxon>Lecanoromycetes</taxon>
        <taxon>OSLEUM clade</taxon>
        <taxon>Lecanoromycetidae</taxon>
        <taxon>Caliciales</taxon>
        <taxon>Physciaceae</taxon>
        <taxon>Heterodermia</taxon>
    </lineage>
</organism>
<dbReference type="EMBL" id="CAJPDS010000006">
    <property type="protein sequence ID" value="CAF9908596.1"/>
    <property type="molecule type" value="Genomic_DNA"/>
</dbReference>
<protein>
    <recommendedName>
        <fullName evidence="2">N-acetyltransferase domain-containing protein</fullName>
    </recommendedName>
</protein>
<dbReference type="GO" id="GO:0016747">
    <property type="term" value="F:acyltransferase activity, transferring groups other than amino-acyl groups"/>
    <property type="evidence" value="ECO:0007669"/>
    <property type="project" value="InterPro"/>
</dbReference>
<dbReference type="PANTHER" id="PTHR43792:SF1">
    <property type="entry name" value="N-ACETYLTRANSFERASE DOMAIN-CONTAINING PROTEIN"/>
    <property type="match status" value="1"/>
</dbReference>
<comment type="caution">
    <text evidence="3">The sequence shown here is derived from an EMBL/GenBank/DDBJ whole genome shotgun (WGS) entry which is preliminary data.</text>
</comment>
<accession>A0A8H3EKX9</accession>
<dbReference type="AlphaFoldDB" id="A0A8H3EKX9"/>
<dbReference type="InterPro" id="IPR051531">
    <property type="entry name" value="N-acetyltransferase"/>
</dbReference>
<dbReference type="InterPro" id="IPR000182">
    <property type="entry name" value="GNAT_dom"/>
</dbReference>
<evidence type="ECO:0000313" key="3">
    <source>
        <dbReference type="EMBL" id="CAF9908596.1"/>
    </source>
</evidence>
<name>A0A8H3EKX9_9LECA</name>
<evidence type="ECO:0000259" key="2">
    <source>
        <dbReference type="Pfam" id="PF13302"/>
    </source>
</evidence>
<dbReference type="OrthoDB" id="4072826at2759"/>
<dbReference type="SUPFAM" id="SSF55729">
    <property type="entry name" value="Acyl-CoA N-acyltransferases (Nat)"/>
    <property type="match status" value="1"/>
</dbReference>
<feature type="compositionally biased region" description="Basic and acidic residues" evidence="1">
    <location>
        <begin position="224"/>
        <end position="235"/>
    </location>
</feature>
<evidence type="ECO:0000313" key="4">
    <source>
        <dbReference type="Proteomes" id="UP000664521"/>
    </source>
</evidence>
<reference evidence="3" key="1">
    <citation type="submission" date="2021-03" db="EMBL/GenBank/DDBJ databases">
        <authorList>
            <person name="Tagirdzhanova G."/>
        </authorList>
    </citation>
    <scope>NUCLEOTIDE SEQUENCE</scope>
</reference>
<evidence type="ECO:0000256" key="1">
    <source>
        <dbReference type="SAM" id="MobiDB-lite"/>
    </source>
</evidence>
<feature type="domain" description="N-acetyltransferase" evidence="2">
    <location>
        <begin position="20"/>
        <end position="178"/>
    </location>
</feature>
<dbReference type="PANTHER" id="PTHR43792">
    <property type="entry name" value="GNAT FAMILY, PUTATIVE (AFU_ORTHOLOGUE AFUA_3G00765)-RELATED-RELATED"/>
    <property type="match status" value="1"/>
</dbReference>
<dbReference type="Pfam" id="PF13302">
    <property type="entry name" value="Acetyltransf_3"/>
    <property type="match status" value="1"/>
</dbReference>
<gene>
    <name evidence="3" type="ORF">HETSPECPRED_008126</name>
</gene>
<feature type="region of interest" description="Disordered" evidence="1">
    <location>
        <begin position="210"/>
        <end position="235"/>
    </location>
</feature>
<proteinExistence type="predicted"/>
<sequence length="235" mass="26350">MEPAESSLPGHHTTIILTPRLLLRPLSYTYMPAIFAHRANGAILHWKAPDFFLSQSRSWVTMLLHSPKCWNFVVHHRPASLRDSDVGPQLLSPSEEDRNALIGMCGVHNAPEIGYSFHPDVWGKGYASEAVAGLVGKYWETFPDGHPSLQGPESKYLEAYTTRQNLSSQGVLRNNGFEVWKEVEESSSIDGGPKEMMLVWRRWKPGIENGTENKNEEMGIAIEEGPRGKEQRVGT</sequence>
<dbReference type="InterPro" id="IPR016181">
    <property type="entry name" value="Acyl_CoA_acyltransferase"/>
</dbReference>
<keyword evidence="4" id="KW-1185">Reference proteome</keyword>
<dbReference type="Proteomes" id="UP000664521">
    <property type="component" value="Unassembled WGS sequence"/>
</dbReference>
<dbReference type="Gene3D" id="3.40.630.30">
    <property type="match status" value="1"/>
</dbReference>